<accession>A0AAW9RJW7</accession>
<reference evidence="3 4" key="1">
    <citation type="submission" date="2024-02" db="EMBL/GenBank/DDBJ databases">
        <title>A novel Wenzhouxiangellaceae bacterium, isolated from coastal sediments.</title>
        <authorList>
            <person name="Du Z.-J."/>
            <person name="Ye Y.-Q."/>
            <person name="Zhang X.-Y."/>
        </authorList>
    </citation>
    <scope>NUCLEOTIDE SEQUENCE [LARGE SCALE GENOMIC DNA]</scope>
    <source>
        <strain evidence="3 4">CH-27</strain>
    </source>
</reference>
<feature type="compositionally biased region" description="Basic and acidic residues" evidence="1">
    <location>
        <begin position="162"/>
        <end position="173"/>
    </location>
</feature>
<dbReference type="RefSeq" id="WP_354695964.1">
    <property type="nucleotide sequence ID" value="NZ_JAZHOG010000009.1"/>
</dbReference>
<dbReference type="AlphaFoldDB" id="A0AAW9RJW7"/>
<dbReference type="Proteomes" id="UP001359886">
    <property type="component" value="Unassembled WGS sequence"/>
</dbReference>
<name>A0AAW9RJW7_9GAMM</name>
<organism evidence="3 4">
    <name type="scientific">Elongatibacter sediminis</name>
    <dbReference type="NCBI Taxonomy" id="3119006"/>
    <lineage>
        <taxon>Bacteria</taxon>
        <taxon>Pseudomonadati</taxon>
        <taxon>Pseudomonadota</taxon>
        <taxon>Gammaproteobacteria</taxon>
        <taxon>Chromatiales</taxon>
        <taxon>Wenzhouxiangellaceae</taxon>
        <taxon>Elongatibacter</taxon>
    </lineage>
</organism>
<gene>
    <name evidence="3" type="ORF">V3330_13490</name>
</gene>
<evidence type="ECO:0000256" key="1">
    <source>
        <dbReference type="SAM" id="MobiDB-lite"/>
    </source>
</evidence>
<comment type="caution">
    <text evidence="3">The sequence shown here is derived from an EMBL/GenBank/DDBJ whole genome shotgun (WGS) entry which is preliminary data.</text>
</comment>
<feature type="transmembrane region" description="Helical" evidence="2">
    <location>
        <begin position="46"/>
        <end position="67"/>
    </location>
</feature>
<keyword evidence="4" id="KW-1185">Reference proteome</keyword>
<feature type="region of interest" description="Disordered" evidence="1">
    <location>
        <begin position="117"/>
        <end position="187"/>
    </location>
</feature>
<sequence>MSFFRELIRRNVLRVGLAYALVAWLALQGMDFALQIVAGPPRLLDVLRFVAVAGLPLALILSWLFAFTSEGVRREPPFGQSSAAPPRAHRRLDRLIMAALAAVVAILLADRVMPERASGEGIGETPDPKAQEALDSAAAPGPDRVTENLSASSAEPEPEQQETQHTDLDRRDTQQPNPAPPNPEPES</sequence>
<evidence type="ECO:0000256" key="2">
    <source>
        <dbReference type="SAM" id="Phobius"/>
    </source>
</evidence>
<keyword evidence="2" id="KW-0812">Transmembrane</keyword>
<evidence type="ECO:0000313" key="3">
    <source>
        <dbReference type="EMBL" id="MEJ8568640.1"/>
    </source>
</evidence>
<feature type="transmembrane region" description="Helical" evidence="2">
    <location>
        <begin position="12"/>
        <end position="34"/>
    </location>
</feature>
<dbReference type="EMBL" id="JAZHOG010000009">
    <property type="protein sequence ID" value="MEJ8568640.1"/>
    <property type="molecule type" value="Genomic_DNA"/>
</dbReference>
<feature type="compositionally biased region" description="Pro residues" evidence="1">
    <location>
        <begin position="177"/>
        <end position="187"/>
    </location>
</feature>
<evidence type="ECO:0008006" key="5">
    <source>
        <dbReference type="Google" id="ProtNLM"/>
    </source>
</evidence>
<keyword evidence="2" id="KW-0472">Membrane</keyword>
<keyword evidence="2" id="KW-1133">Transmembrane helix</keyword>
<proteinExistence type="predicted"/>
<evidence type="ECO:0000313" key="4">
    <source>
        <dbReference type="Proteomes" id="UP001359886"/>
    </source>
</evidence>
<protein>
    <recommendedName>
        <fullName evidence="5">Adenylyl cyclase</fullName>
    </recommendedName>
</protein>